<dbReference type="Gene3D" id="1.20.1250.20">
    <property type="entry name" value="MFS general substrate transporter like domains"/>
    <property type="match status" value="1"/>
</dbReference>
<evidence type="ECO:0000256" key="3">
    <source>
        <dbReference type="ARBA" id="ARBA00022989"/>
    </source>
</evidence>
<evidence type="ECO:0000259" key="6">
    <source>
        <dbReference type="PROSITE" id="PS50850"/>
    </source>
</evidence>
<feature type="transmembrane region" description="Helical" evidence="5">
    <location>
        <begin position="258"/>
        <end position="275"/>
    </location>
</feature>
<dbReference type="InterPro" id="IPR036259">
    <property type="entry name" value="MFS_trans_sf"/>
</dbReference>
<feature type="transmembrane region" description="Helical" evidence="5">
    <location>
        <begin position="174"/>
        <end position="194"/>
    </location>
</feature>
<comment type="subcellular location">
    <subcellularLocation>
        <location evidence="1">Cell membrane</location>
        <topology evidence="1">Multi-pass membrane protein</topology>
    </subcellularLocation>
</comment>
<evidence type="ECO:0000256" key="5">
    <source>
        <dbReference type="SAM" id="Phobius"/>
    </source>
</evidence>
<keyword evidence="2 5" id="KW-0812">Transmembrane</keyword>
<dbReference type="InterPro" id="IPR020846">
    <property type="entry name" value="MFS_dom"/>
</dbReference>
<feature type="domain" description="Major facilitator superfamily (MFS) profile" evidence="6">
    <location>
        <begin position="221"/>
        <end position="408"/>
    </location>
</feature>
<proteinExistence type="predicted"/>
<protein>
    <submittedName>
        <fullName evidence="7">MFS transporter</fullName>
    </submittedName>
</protein>
<dbReference type="Pfam" id="PF07690">
    <property type="entry name" value="MFS_1"/>
    <property type="match status" value="1"/>
</dbReference>
<dbReference type="InterPro" id="IPR011701">
    <property type="entry name" value="MFS"/>
</dbReference>
<keyword evidence="8" id="KW-1185">Reference proteome</keyword>
<keyword evidence="3 5" id="KW-1133">Transmembrane helix</keyword>
<comment type="caution">
    <text evidence="7">The sequence shown here is derived from an EMBL/GenBank/DDBJ whole genome shotgun (WGS) entry which is preliminary data.</text>
</comment>
<feature type="transmembrane region" description="Helical" evidence="5">
    <location>
        <begin position="82"/>
        <end position="101"/>
    </location>
</feature>
<feature type="transmembrane region" description="Helical" evidence="5">
    <location>
        <begin position="107"/>
        <end position="125"/>
    </location>
</feature>
<evidence type="ECO:0000313" key="7">
    <source>
        <dbReference type="EMBL" id="GAA0905251.1"/>
    </source>
</evidence>
<evidence type="ECO:0000256" key="1">
    <source>
        <dbReference type="ARBA" id="ARBA00004651"/>
    </source>
</evidence>
<accession>A0ABP3YT52</accession>
<keyword evidence="4 5" id="KW-0472">Membrane</keyword>
<dbReference type="PANTHER" id="PTHR23542:SF1">
    <property type="entry name" value="MAJOR FACILITATOR SUPERFAMILY (MFS) PROFILE DOMAIN-CONTAINING PROTEIN"/>
    <property type="match status" value="1"/>
</dbReference>
<evidence type="ECO:0000256" key="4">
    <source>
        <dbReference type="ARBA" id="ARBA00023136"/>
    </source>
</evidence>
<name>A0ABP3YT52_9ACTN</name>
<feature type="transmembrane region" description="Helical" evidence="5">
    <location>
        <begin position="52"/>
        <end position="70"/>
    </location>
</feature>
<dbReference type="EMBL" id="BAAAHG010000004">
    <property type="protein sequence ID" value="GAA0905251.1"/>
    <property type="molecule type" value="Genomic_DNA"/>
</dbReference>
<organism evidence="7 8">
    <name type="scientific">Streptomyces thermoalcalitolerans</name>
    <dbReference type="NCBI Taxonomy" id="65605"/>
    <lineage>
        <taxon>Bacteria</taxon>
        <taxon>Bacillati</taxon>
        <taxon>Actinomycetota</taxon>
        <taxon>Actinomycetes</taxon>
        <taxon>Kitasatosporales</taxon>
        <taxon>Streptomycetaceae</taxon>
        <taxon>Streptomyces</taxon>
    </lineage>
</organism>
<feature type="transmembrane region" description="Helical" evidence="5">
    <location>
        <begin position="224"/>
        <end position="246"/>
    </location>
</feature>
<feature type="transmembrane region" description="Helical" evidence="5">
    <location>
        <begin position="375"/>
        <end position="393"/>
    </location>
</feature>
<feature type="transmembrane region" description="Helical" evidence="5">
    <location>
        <begin position="145"/>
        <end position="168"/>
    </location>
</feature>
<dbReference type="PANTHER" id="PTHR23542">
    <property type="match status" value="1"/>
</dbReference>
<reference evidence="8" key="1">
    <citation type="journal article" date="2019" name="Int. J. Syst. Evol. Microbiol.">
        <title>The Global Catalogue of Microorganisms (GCM) 10K type strain sequencing project: providing services to taxonomists for standard genome sequencing and annotation.</title>
        <authorList>
            <consortium name="The Broad Institute Genomics Platform"/>
            <consortium name="The Broad Institute Genome Sequencing Center for Infectious Disease"/>
            <person name="Wu L."/>
            <person name="Ma J."/>
        </authorList>
    </citation>
    <scope>NUCLEOTIDE SEQUENCE [LARGE SCALE GENOMIC DNA]</scope>
    <source>
        <strain evidence="8">JCM 10673</strain>
    </source>
</reference>
<dbReference type="PROSITE" id="PS50850">
    <property type="entry name" value="MFS"/>
    <property type="match status" value="1"/>
</dbReference>
<evidence type="ECO:0000256" key="2">
    <source>
        <dbReference type="ARBA" id="ARBA00022692"/>
    </source>
</evidence>
<dbReference type="RefSeq" id="WP_344047028.1">
    <property type="nucleotide sequence ID" value="NZ_BAAAHG010000004.1"/>
</dbReference>
<sequence length="408" mass="42029">MIGTVRQFFRLFTRPQAARPVIWSVVSRLPVYLVSLALILVVREQGGGYPEAGLVSALYTVGMALGSPLIARRMDRTGPRAVLLTTGLTYPAALTALVWGTGPASPAQLALAVLAGIALPPANAFMRTLWARLPLTDEERDTAYLWEATLTELLIVGAPLIFAGVMVVGSAAEALTVVAAVGGAGAIGLAFTPFTRAGSDDASPASRQAPRRVWGPLANRDVQAVILVVGVASVPIGLMTLAIPALVGEFGSPDATGVVYACWGVGSAVGALSLGRMQSAQPAHERFPRLLLMYAVGAALPVAATSELTLGLALAVGGAPIALVSACEMTLVSRLADPQQQAETFTWVALATVTGDAVGQQTAGLLVDPLGARTVFPVAAGLCLAAMAMAFAFRGRFAHPTSPHVHAN</sequence>
<dbReference type="Proteomes" id="UP001501005">
    <property type="component" value="Unassembled WGS sequence"/>
</dbReference>
<feature type="transmembrane region" description="Helical" evidence="5">
    <location>
        <begin position="21"/>
        <end position="40"/>
    </location>
</feature>
<evidence type="ECO:0000313" key="8">
    <source>
        <dbReference type="Proteomes" id="UP001501005"/>
    </source>
</evidence>
<dbReference type="SUPFAM" id="SSF103473">
    <property type="entry name" value="MFS general substrate transporter"/>
    <property type="match status" value="1"/>
</dbReference>
<gene>
    <name evidence="7" type="ORF">GCM10009549_09340</name>
</gene>